<protein>
    <submittedName>
        <fullName evidence="1">Penicillin acylase family protein</fullName>
    </submittedName>
</protein>
<reference evidence="2" key="1">
    <citation type="journal article" date="2019" name="Int. J. Syst. Evol. Microbiol.">
        <title>The Global Catalogue of Microorganisms (GCM) 10K type strain sequencing project: providing services to taxonomists for standard genome sequencing and annotation.</title>
        <authorList>
            <consortium name="The Broad Institute Genomics Platform"/>
            <consortium name="The Broad Institute Genome Sequencing Center for Infectious Disease"/>
            <person name="Wu L."/>
            <person name="Ma J."/>
        </authorList>
    </citation>
    <scope>NUCLEOTIDE SEQUENCE [LARGE SCALE GENOMIC DNA]</scope>
    <source>
        <strain evidence="2">CCUG 63369</strain>
    </source>
</reference>
<dbReference type="PANTHER" id="PTHR34218:SF4">
    <property type="entry name" value="ACYL-HOMOSERINE LACTONE ACYLASE QUIP"/>
    <property type="match status" value="1"/>
</dbReference>
<dbReference type="Gene3D" id="2.30.120.10">
    <property type="match status" value="1"/>
</dbReference>
<dbReference type="Proteomes" id="UP001596956">
    <property type="component" value="Unassembled WGS sequence"/>
</dbReference>
<sequence length="183" mass="18723">SDDGDAALPPQAAAQVLAGVGAGLEEIPPMLGPDSAGLGSNSWVVSGEHTASGLPLLANDPHLGAQMPSVWHQTGLHCTQVTEQCPFDVTGFAFAGLPGVVIGHNADIAWGFTNLGPDVADLYLERIEDGAAVVDGEPEPLSTRAETVEVAGGEDVEFTVRSTRHGPLLSDARAALELRGIGA</sequence>
<dbReference type="InterPro" id="IPR002692">
    <property type="entry name" value="S45"/>
</dbReference>
<dbReference type="SUPFAM" id="SSF56235">
    <property type="entry name" value="N-terminal nucleophile aminohydrolases (Ntn hydrolases)"/>
    <property type="match status" value="1"/>
</dbReference>
<name>A0ABW3BNH6_9ACTN</name>
<feature type="non-terminal residue" evidence="1">
    <location>
        <position position="183"/>
    </location>
</feature>
<comment type="caution">
    <text evidence="1">The sequence shown here is derived from an EMBL/GenBank/DDBJ whole genome shotgun (WGS) entry which is preliminary data.</text>
</comment>
<gene>
    <name evidence="1" type="ORF">ACFQZU_24110</name>
</gene>
<accession>A0ABW3BNH6</accession>
<evidence type="ECO:0000313" key="2">
    <source>
        <dbReference type="Proteomes" id="UP001596956"/>
    </source>
</evidence>
<dbReference type="PANTHER" id="PTHR34218">
    <property type="entry name" value="PEPTIDASE S45 PENICILLIN AMIDASE"/>
    <property type="match status" value="1"/>
</dbReference>
<organism evidence="1 2">
    <name type="scientific">Streptomonospora algeriensis</name>
    <dbReference type="NCBI Taxonomy" id="995084"/>
    <lineage>
        <taxon>Bacteria</taxon>
        <taxon>Bacillati</taxon>
        <taxon>Actinomycetota</taxon>
        <taxon>Actinomycetes</taxon>
        <taxon>Streptosporangiales</taxon>
        <taxon>Nocardiopsidaceae</taxon>
        <taxon>Streptomonospora</taxon>
    </lineage>
</organism>
<evidence type="ECO:0000313" key="1">
    <source>
        <dbReference type="EMBL" id="MFD0804381.1"/>
    </source>
</evidence>
<dbReference type="Gene3D" id="3.60.20.10">
    <property type="entry name" value="Glutamine Phosphoribosylpyrophosphate, subunit 1, domain 1"/>
    <property type="match status" value="1"/>
</dbReference>
<dbReference type="Pfam" id="PF01804">
    <property type="entry name" value="Penicil_amidase"/>
    <property type="match status" value="1"/>
</dbReference>
<keyword evidence="2" id="KW-1185">Reference proteome</keyword>
<proteinExistence type="predicted"/>
<feature type="non-terminal residue" evidence="1">
    <location>
        <position position="1"/>
    </location>
</feature>
<dbReference type="EMBL" id="JBHTHR010001610">
    <property type="protein sequence ID" value="MFD0804381.1"/>
    <property type="molecule type" value="Genomic_DNA"/>
</dbReference>
<dbReference type="InterPro" id="IPR043146">
    <property type="entry name" value="Penicillin_amidase_N_B-knob"/>
</dbReference>
<dbReference type="InterPro" id="IPR029055">
    <property type="entry name" value="Ntn_hydrolases_N"/>
</dbReference>